<evidence type="ECO:0000259" key="4">
    <source>
        <dbReference type="Pfam" id="PF08450"/>
    </source>
</evidence>
<dbReference type="InterPro" id="IPR005511">
    <property type="entry name" value="SMP-30"/>
</dbReference>
<dbReference type="InterPro" id="IPR013658">
    <property type="entry name" value="SGL"/>
</dbReference>
<dbReference type="SUPFAM" id="SSF63829">
    <property type="entry name" value="Calcium-dependent phosphotriesterase"/>
    <property type="match status" value="1"/>
</dbReference>
<sequence>MKIERASERRNDLGEGPHWDCRSSTLLYDDAQNGEIVRFDPQAGKETEIISLDGEIGNLIPYVEDNRKLLVCLESGIYKLDLDTRDQTLLEEMLDPDSPVRTRINDGKCDAKGRLWAGTMPREIDIENSVRGKNNFYCFSKGKVTLKMPQISLSNGITWTSDNRTMFYNDSVPGTTYAFDFDLASGDISNRRVFIDFNRTPGYEHLGIPDGMTMDVNDKIWMACFGFGSVIQIDPETAKILNTIKVPAKYTTSCCFGGKNYDVLYVTSASYLEDATQPGDGLLYQVTELGAKGKAAFEFAG</sequence>
<comment type="similarity">
    <text evidence="1">Belongs to the SMP-30/CGR1 family.</text>
</comment>
<dbReference type="PANTHER" id="PTHR10907">
    <property type="entry name" value="REGUCALCIN"/>
    <property type="match status" value="1"/>
</dbReference>
<organism evidence="5">
    <name type="scientific">Ixodes ricinus</name>
    <name type="common">Common tick</name>
    <name type="synonym">Acarus ricinus</name>
    <dbReference type="NCBI Taxonomy" id="34613"/>
    <lineage>
        <taxon>Eukaryota</taxon>
        <taxon>Metazoa</taxon>
        <taxon>Ecdysozoa</taxon>
        <taxon>Arthropoda</taxon>
        <taxon>Chelicerata</taxon>
        <taxon>Arachnida</taxon>
        <taxon>Acari</taxon>
        <taxon>Parasitiformes</taxon>
        <taxon>Ixodida</taxon>
        <taxon>Ixodoidea</taxon>
        <taxon>Ixodidae</taxon>
        <taxon>Ixodinae</taxon>
        <taxon>Ixodes</taxon>
    </lineage>
</organism>
<feature type="binding site" evidence="3">
    <location>
        <position position="210"/>
    </location>
    <ligand>
        <name>a divalent metal cation</name>
        <dbReference type="ChEBI" id="CHEBI:60240"/>
    </ligand>
</feature>
<dbReference type="GO" id="GO:0019853">
    <property type="term" value="P:L-ascorbic acid biosynthetic process"/>
    <property type="evidence" value="ECO:0007669"/>
    <property type="project" value="TreeGrafter"/>
</dbReference>
<evidence type="ECO:0000256" key="2">
    <source>
        <dbReference type="PIRSR" id="PIRSR605511-1"/>
    </source>
</evidence>
<dbReference type="FunFam" id="2.120.10.30:FF:000126">
    <property type="entry name" value="Senescence marker protein-30"/>
    <property type="match status" value="1"/>
</dbReference>
<dbReference type="GO" id="GO:0005509">
    <property type="term" value="F:calcium ion binding"/>
    <property type="evidence" value="ECO:0007669"/>
    <property type="project" value="TreeGrafter"/>
</dbReference>
<proteinExistence type="evidence at transcript level"/>
<dbReference type="PRINTS" id="PR01790">
    <property type="entry name" value="SMP30FAMILY"/>
</dbReference>
<dbReference type="EMBL" id="GANP01001840">
    <property type="protein sequence ID" value="JAB82628.1"/>
    <property type="molecule type" value="mRNA"/>
</dbReference>
<feature type="binding site" evidence="3">
    <location>
        <position position="123"/>
    </location>
    <ligand>
        <name>substrate</name>
    </ligand>
</feature>
<evidence type="ECO:0000313" key="5">
    <source>
        <dbReference type="EMBL" id="JAB82628.1"/>
    </source>
</evidence>
<reference evidence="5" key="1">
    <citation type="journal article" date="2015" name="Sci. Rep.">
        <title>Tissue- and time-dependent transcription in Ixodes ricinus salivary glands and midguts when blood feeding on the vertebrate host.</title>
        <authorList>
            <person name="Kotsyfakis M."/>
            <person name="Schwarz A."/>
            <person name="Erhart J."/>
            <person name="Ribeiro J.M."/>
        </authorList>
    </citation>
    <scope>NUCLEOTIDE SEQUENCE</scope>
    <source>
        <tissue evidence="5">Salivary gland and midgut</tissue>
    </source>
</reference>
<evidence type="ECO:0000256" key="1">
    <source>
        <dbReference type="ARBA" id="ARBA00008853"/>
    </source>
</evidence>
<dbReference type="AlphaFoldDB" id="V5I3T2"/>
<evidence type="ECO:0000256" key="3">
    <source>
        <dbReference type="PIRSR" id="PIRSR605511-2"/>
    </source>
</evidence>
<feature type="domain" description="SMP-30/Gluconolactonase/LRE-like region" evidence="4">
    <location>
        <begin position="13"/>
        <end position="270"/>
    </location>
</feature>
<feature type="binding site" evidence="3">
    <location>
        <position position="103"/>
    </location>
    <ligand>
        <name>substrate</name>
    </ligand>
</feature>
<keyword evidence="3" id="KW-0479">Metal-binding</keyword>
<dbReference type="Pfam" id="PF08450">
    <property type="entry name" value="SGL"/>
    <property type="match status" value="1"/>
</dbReference>
<keyword evidence="3" id="KW-0862">Zinc</keyword>
<dbReference type="GO" id="GO:0004341">
    <property type="term" value="F:gluconolactonase activity"/>
    <property type="evidence" value="ECO:0007669"/>
    <property type="project" value="TreeGrafter"/>
</dbReference>
<feature type="active site" description="Proton donor/acceptor" evidence="2">
    <location>
        <position position="210"/>
    </location>
</feature>
<dbReference type="PANTHER" id="PTHR10907:SF47">
    <property type="entry name" value="REGUCALCIN"/>
    <property type="match status" value="1"/>
</dbReference>
<accession>V5I3T2</accession>
<feature type="binding site" evidence="3">
    <location>
        <position position="15"/>
    </location>
    <ligand>
        <name>a divalent metal cation</name>
        <dbReference type="ChEBI" id="CHEBI:60240"/>
    </ligand>
</feature>
<protein>
    <submittedName>
        <fullName evidence="5">Putative ca2+-binding protein regucalcin/smp30</fullName>
    </submittedName>
</protein>
<dbReference type="InterPro" id="IPR011042">
    <property type="entry name" value="6-blade_b-propeller_TolB-like"/>
</dbReference>
<dbReference type="Gene3D" id="2.120.10.30">
    <property type="entry name" value="TolB, C-terminal domain"/>
    <property type="match status" value="1"/>
</dbReference>
<feature type="binding site" evidence="3">
    <location>
        <position position="155"/>
    </location>
    <ligand>
        <name>a divalent metal cation</name>
        <dbReference type="ChEBI" id="CHEBI:60240"/>
    </ligand>
</feature>
<name>V5I3T2_IXORI</name>
<feature type="binding site" evidence="3">
    <location>
        <position position="105"/>
    </location>
    <ligand>
        <name>substrate</name>
    </ligand>
</feature>
<comment type="cofactor">
    <cofactor evidence="3">
        <name>Zn(2+)</name>
        <dbReference type="ChEBI" id="CHEBI:29105"/>
    </cofactor>
    <text evidence="3">Binds 1 divalent metal cation per subunit.</text>
</comment>